<protein>
    <submittedName>
        <fullName evidence="1">Retrovirus-related Pol polyprotein from transposon RE2</fullName>
    </submittedName>
</protein>
<evidence type="ECO:0000313" key="1">
    <source>
        <dbReference type="EMBL" id="RVW47903.1"/>
    </source>
</evidence>
<accession>A0A438EJJ6</accession>
<dbReference type="PANTHER" id="PTHR11439:SF455">
    <property type="entry name" value="RLK (RECEPTOR-LIKE PROTEIN KINASE) 8, PUTATIVE-RELATED"/>
    <property type="match status" value="1"/>
</dbReference>
<dbReference type="EMBL" id="QGNW01001264">
    <property type="protein sequence ID" value="RVW47903.1"/>
    <property type="molecule type" value="Genomic_DNA"/>
</dbReference>
<sequence length="203" mass="22573">MSVASTKPYMALNKILELGFNKLSSSLVNWGFQCSRANSSLFFKHTSTDVIILLIYVDDTLVIGGSTVQTLSLSDSDPLSDPTLDWSIVGPLQYFTLTRPDISFAVNKACQFMASPTTTHWIAVKRILKYLKGTLPMVYSFSHLHLLHFKDVMMPIGHLAQMIVRVQVATVSFLDLISFCGPHPNRRLFHEAVSSPNTGVLQP</sequence>
<gene>
    <name evidence="1" type="primary">RE2_222</name>
    <name evidence="1" type="ORF">CK203_102081</name>
</gene>
<name>A0A438EJJ6_VITVI</name>
<organism evidence="1 2">
    <name type="scientific">Vitis vinifera</name>
    <name type="common">Grape</name>
    <dbReference type="NCBI Taxonomy" id="29760"/>
    <lineage>
        <taxon>Eukaryota</taxon>
        <taxon>Viridiplantae</taxon>
        <taxon>Streptophyta</taxon>
        <taxon>Embryophyta</taxon>
        <taxon>Tracheophyta</taxon>
        <taxon>Spermatophyta</taxon>
        <taxon>Magnoliopsida</taxon>
        <taxon>eudicotyledons</taxon>
        <taxon>Gunneridae</taxon>
        <taxon>Pentapetalae</taxon>
        <taxon>rosids</taxon>
        <taxon>Vitales</taxon>
        <taxon>Vitaceae</taxon>
        <taxon>Viteae</taxon>
        <taxon>Vitis</taxon>
    </lineage>
</organism>
<dbReference type="Proteomes" id="UP000288805">
    <property type="component" value="Unassembled WGS sequence"/>
</dbReference>
<dbReference type="SUPFAM" id="SSF56672">
    <property type="entry name" value="DNA/RNA polymerases"/>
    <property type="match status" value="1"/>
</dbReference>
<dbReference type="AlphaFoldDB" id="A0A438EJJ6"/>
<dbReference type="PANTHER" id="PTHR11439">
    <property type="entry name" value="GAG-POL-RELATED RETROTRANSPOSON"/>
    <property type="match status" value="1"/>
</dbReference>
<reference evidence="1 2" key="1">
    <citation type="journal article" date="2018" name="PLoS Genet.">
        <title>Population sequencing reveals clonal diversity and ancestral inbreeding in the grapevine cultivar Chardonnay.</title>
        <authorList>
            <person name="Roach M.J."/>
            <person name="Johnson D.L."/>
            <person name="Bohlmann J."/>
            <person name="van Vuuren H.J."/>
            <person name="Jones S.J."/>
            <person name="Pretorius I.S."/>
            <person name="Schmidt S.A."/>
            <person name="Borneman A.R."/>
        </authorList>
    </citation>
    <scope>NUCLEOTIDE SEQUENCE [LARGE SCALE GENOMIC DNA]</scope>
    <source>
        <strain evidence="2">cv. Chardonnay</strain>
        <tissue evidence="1">Leaf</tissue>
    </source>
</reference>
<comment type="caution">
    <text evidence="1">The sequence shown here is derived from an EMBL/GenBank/DDBJ whole genome shotgun (WGS) entry which is preliminary data.</text>
</comment>
<proteinExistence type="predicted"/>
<evidence type="ECO:0000313" key="2">
    <source>
        <dbReference type="Proteomes" id="UP000288805"/>
    </source>
</evidence>
<dbReference type="InterPro" id="IPR043502">
    <property type="entry name" value="DNA/RNA_pol_sf"/>
</dbReference>